<dbReference type="AlphaFoldDB" id="A0A5H2XQZ2"/>
<name>A0A5H2XQZ2_PRUDU</name>
<feature type="non-terminal residue" evidence="2">
    <location>
        <position position="99"/>
    </location>
</feature>
<evidence type="ECO:0000313" key="2">
    <source>
        <dbReference type="EMBL" id="BBN69169.1"/>
    </source>
</evidence>
<accession>A0A5H2XQZ2</accession>
<proteinExistence type="predicted"/>
<feature type="compositionally biased region" description="Basic and acidic residues" evidence="1">
    <location>
        <begin position="26"/>
        <end position="56"/>
    </location>
</feature>
<dbReference type="EMBL" id="AP021128">
    <property type="protein sequence ID" value="BBN69169.1"/>
    <property type="molecule type" value="Genomic_DNA"/>
</dbReference>
<sequence length="99" mass="11112">MTRSVHLETQPAKKRPKGDAGCARNFLREDSHTVAHKDRPKGDTGRRPRHPTECAEHAQSQSRGTLALANFLRGTILWDMQSMPRVPQGQRRTLASINS</sequence>
<reference evidence="2" key="1">
    <citation type="journal article" date="2019" name="Science">
        <title>Mutation of a bHLH transcription factor allowed almond domestication.</title>
        <authorList>
            <person name="Sanchez-Perez R."/>
            <person name="Pavan S."/>
            <person name="Mazzeo R."/>
            <person name="Moldovan C."/>
            <person name="Aiese Cigliano R."/>
            <person name="Del Cueto J."/>
            <person name="Ricciardi F."/>
            <person name="Lotti C."/>
            <person name="Ricciardi L."/>
            <person name="Dicenta F."/>
            <person name="Lopez-Marques R.L."/>
            <person name="Lindberg Moller B."/>
        </authorList>
    </citation>
    <scope>NUCLEOTIDE SEQUENCE</scope>
</reference>
<feature type="region of interest" description="Disordered" evidence="1">
    <location>
        <begin position="1"/>
        <end position="61"/>
    </location>
</feature>
<gene>
    <name evidence="2" type="ORF">Prudu_791S000100</name>
</gene>
<protein>
    <submittedName>
        <fullName evidence="2">Uncharacterized protein</fullName>
    </submittedName>
</protein>
<organism evidence="2">
    <name type="scientific">Prunus dulcis</name>
    <name type="common">Almond</name>
    <name type="synonym">Amygdalus dulcis</name>
    <dbReference type="NCBI Taxonomy" id="3755"/>
    <lineage>
        <taxon>Eukaryota</taxon>
        <taxon>Viridiplantae</taxon>
        <taxon>Streptophyta</taxon>
        <taxon>Embryophyta</taxon>
        <taxon>Tracheophyta</taxon>
        <taxon>Spermatophyta</taxon>
        <taxon>Magnoliopsida</taxon>
        <taxon>eudicotyledons</taxon>
        <taxon>Gunneridae</taxon>
        <taxon>Pentapetalae</taxon>
        <taxon>rosids</taxon>
        <taxon>fabids</taxon>
        <taxon>Rosales</taxon>
        <taxon>Rosaceae</taxon>
        <taxon>Amygdaloideae</taxon>
        <taxon>Amygdaleae</taxon>
        <taxon>Prunus</taxon>
    </lineage>
</organism>
<evidence type="ECO:0000256" key="1">
    <source>
        <dbReference type="SAM" id="MobiDB-lite"/>
    </source>
</evidence>